<keyword evidence="3" id="KW-1185">Reference proteome</keyword>
<gene>
    <name evidence="2" type="ORF">EB796_014702</name>
</gene>
<dbReference type="EMBL" id="VXIV02002169">
    <property type="protein sequence ID" value="KAF6026981.1"/>
    <property type="molecule type" value="Genomic_DNA"/>
</dbReference>
<comment type="caution">
    <text evidence="2">The sequence shown here is derived from an EMBL/GenBank/DDBJ whole genome shotgun (WGS) entry which is preliminary data.</text>
</comment>
<protein>
    <submittedName>
        <fullName evidence="2">FAM208A</fullName>
    </submittedName>
</protein>
<dbReference type="PANTHER" id="PTHR16207">
    <property type="entry name" value="SET DOMAIN-CONTAINING PROTEIN"/>
    <property type="match status" value="1"/>
</dbReference>
<reference evidence="2" key="1">
    <citation type="submission" date="2020-06" db="EMBL/GenBank/DDBJ databases">
        <title>Draft genome of Bugula neritina, a colonial animal packing powerful symbionts and potential medicines.</title>
        <authorList>
            <person name="Rayko M."/>
        </authorList>
    </citation>
    <scope>NUCLEOTIDE SEQUENCE [LARGE SCALE GENOMIC DNA]</scope>
    <source>
        <strain evidence="2">Kwan_BN1</strain>
    </source>
</reference>
<evidence type="ECO:0000313" key="2">
    <source>
        <dbReference type="EMBL" id="KAF6026981.1"/>
    </source>
</evidence>
<dbReference type="GO" id="GO:0005654">
    <property type="term" value="C:nucleoplasm"/>
    <property type="evidence" value="ECO:0007669"/>
    <property type="project" value="TreeGrafter"/>
</dbReference>
<organism evidence="2 3">
    <name type="scientific">Bugula neritina</name>
    <name type="common">Brown bryozoan</name>
    <name type="synonym">Sertularia neritina</name>
    <dbReference type="NCBI Taxonomy" id="10212"/>
    <lineage>
        <taxon>Eukaryota</taxon>
        <taxon>Metazoa</taxon>
        <taxon>Spiralia</taxon>
        <taxon>Lophotrochozoa</taxon>
        <taxon>Bryozoa</taxon>
        <taxon>Gymnolaemata</taxon>
        <taxon>Cheilostomatida</taxon>
        <taxon>Flustrina</taxon>
        <taxon>Buguloidea</taxon>
        <taxon>Bugulidae</taxon>
        <taxon>Bugula</taxon>
    </lineage>
</organism>
<accession>A0A7J7JMW6</accession>
<proteinExistence type="predicted"/>
<dbReference type="PANTHER" id="PTHR16207:SF11">
    <property type="entry name" value="SET DOMAIN-CONTAINING PROTEIN"/>
    <property type="match status" value="1"/>
</dbReference>
<dbReference type="Pfam" id="PF12509">
    <property type="entry name" value="DUF3715"/>
    <property type="match status" value="1"/>
</dbReference>
<evidence type="ECO:0000259" key="1">
    <source>
        <dbReference type="Pfam" id="PF12509"/>
    </source>
</evidence>
<evidence type="ECO:0000313" key="3">
    <source>
        <dbReference type="Proteomes" id="UP000593567"/>
    </source>
</evidence>
<dbReference type="GO" id="GO:0045814">
    <property type="term" value="P:negative regulation of gene expression, epigenetic"/>
    <property type="evidence" value="ECO:0007669"/>
    <property type="project" value="InterPro"/>
</dbReference>
<dbReference type="Proteomes" id="UP000593567">
    <property type="component" value="Unassembled WGS sequence"/>
</dbReference>
<dbReference type="InterPro" id="IPR022188">
    <property type="entry name" value="TASOR_DUF3715"/>
</dbReference>
<dbReference type="AlphaFoldDB" id="A0A7J7JMW6"/>
<dbReference type="InterPro" id="IPR046432">
    <property type="entry name" value="TASOR"/>
</dbReference>
<dbReference type="OrthoDB" id="5960959at2759"/>
<name>A0A7J7JMW6_BUGNE</name>
<feature type="domain" description="TASOR pseudo-PARP" evidence="1">
    <location>
        <begin position="80"/>
        <end position="211"/>
    </location>
</feature>
<sequence>MELSITKLSKPSPSFDVFQNTVFESLDTEKKECFEICEVYEVNNSCLQHKFDQLQKCWQAEWRDKEDCTNVCYGYLDVSAESEEAVMAACRHGLGCGNIEKSVLGDPHKAVQLSRHADVVQYKYRNNYQRTLLMFKLMKGKVEHLPSKKQKVTNSSIVAQSEPESKFNTLIASTSYSADQSYEMFYLSKLWYIRHYNEDSQLSAKPPQVCPVALVEVRCGVTQSYNTEGFSIQRLLSTYPEAHKPIAQVNLTKDQELLSPHTEICPIFENIERLKDEDKIVVADLVKTPNESMVNLAGGGLNKSIDKLAEKAAEKS</sequence>